<feature type="domain" description="C2H2-type" evidence="13">
    <location>
        <begin position="333"/>
        <end position="359"/>
    </location>
</feature>
<dbReference type="PANTHER" id="PTHR14003">
    <property type="entry name" value="TRANSCRIPTIONAL REPRESSOR PROTEIN YY"/>
    <property type="match status" value="1"/>
</dbReference>
<dbReference type="Gene3D" id="3.30.160.60">
    <property type="entry name" value="Classic Zinc Finger"/>
    <property type="match status" value="5"/>
</dbReference>
<evidence type="ECO:0000256" key="1">
    <source>
        <dbReference type="ARBA" id="ARBA00004123"/>
    </source>
</evidence>
<comment type="subcellular location">
    <subcellularLocation>
        <location evidence="1">Nucleus</location>
    </subcellularLocation>
</comment>
<reference evidence="14" key="2">
    <citation type="submission" date="2025-09" db="UniProtKB">
        <authorList>
            <consortium name="Ensembl"/>
        </authorList>
    </citation>
    <scope>IDENTIFICATION</scope>
</reference>
<dbReference type="InterPro" id="IPR013087">
    <property type="entry name" value="Znf_C2H2_type"/>
</dbReference>
<organism evidence="14 15">
    <name type="scientific">Nothobranchius furzeri</name>
    <name type="common">Turquoise killifish</name>
    <dbReference type="NCBI Taxonomy" id="105023"/>
    <lineage>
        <taxon>Eukaryota</taxon>
        <taxon>Metazoa</taxon>
        <taxon>Chordata</taxon>
        <taxon>Craniata</taxon>
        <taxon>Vertebrata</taxon>
        <taxon>Euteleostomi</taxon>
        <taxon>Actinopterygii</taxon>
        <taxon>Neopterygii</taxon>
        <taxon>Teleostei</taxon>
        <taxon>Neoteleostei</taxon>
        <taxon>Acanthomorphata</taxon>
        <taxon>Ovalentaria</taxon>
        <taxon>Atherinomorphae</taxon>
        <taxon>Cyprinodontiformes</taxon>
        <taxon>Nothobranchiidae</taxon>
        <taxon>Nothobranchius</taxon>
    </lineage>
</organism>
<dbReference type="InterPro" id="IPR036236">
    <property type="entry name" value="Znf_C2H2_sf"/>
</dbReference>
<feature type="domain" description="C2H2-type" evidence="13">
    <location>
        <begin position="221"/>
        <end position="249"/>
    </location>
</feature>
<evidence type="ECO:0000256" key="9">
    <source>
        <dbReference type="ARBA" id="ARBA00023163"/>
    </source>
</evidence>
<evidence type="ECO:0000259" key="13">
    <source>
        <dbReference type="PROSITE" id="PS50157"/>
    </source>
</evidence>
<keyword evidence="5 11" id="KW-0863">Zinc-finger</keyword>
<proteinExistence type="inferred from homology"/>
<evidence type="ECO:0000256" key="7">
    <source>
        <dbReference type="ARBA" id="ARBA00023015"/>
    </source>
</evidence>
<dbReference type="Pfam" id="PF13894">
    <property type="entry name" value="zf-C2H2_4"/>
    <property type="match status" value="2"/>
</dbReference>
<evidence type="ECO:0000256" key="12">
    <source>
        <dbReference type="SAM" id="MobiDB-lite"/>
    </source>
</evidence>
<dbReference type="AlphaFoldDB" id="A0A8C6VUJ6"/>
<feature type="region of interest" description="Disordered" evidence="12">
    <location>
        <begin position="63"/>
        <end position="187"/>
    </location>
</feature>
<dbReference type="FunFam" id="3.30.160.60:FF:000100">
    <property type="entry name" value="Zinc finger 45-like"/>
    <property type="match status" value="1"/>
</dbReference>
<feature type="domain" description="C2H2-type" evidence="13">
    <location>
        <begin position="196"/>
        <end position="218"/>
    </location>
</feature>
<feature type="domain" description="C2H2-type" evidence="13">
    <location>
        <begin position="250"/>
        <end position="277"/>
    </location>
</feature>
<dbReference type="GO" id="GO:0000981">
    <property type="term" value="F:DNA-binding transcription factor activity, RNA polymerase II-specific"/>
    <property type="evidence" value="ECO:0007669"/>
    <property type="project" value="TreeGrafter"/>
</dbReference>
<accession>A0A8C6VUJ6</accession>
<dbReference type="GO" id="GO:0000785">
    <property type="term" value="C:chromatin"/>
    <property type="evidence" value="ECO:0007669"/>
    <property type="project" value="TreeGrafter"/>
</dbReference>
<dbReference type="GeneTree" id="ENSGT01150000286953"/>
<dbReference type="Pfam" id="PF00096">
    <property type="entry name" value="zf-C2H2"/>
    <property type="match status" value="3"/>
</dbReference>
<comment type="similarity">
    <text evidence="2">Belongs to the krueppel C2H2-type zinc-finger protein family.</text>
</comment>
<keyword evidence="7" id="KW-0805">Transcription regulation</keyword>
<evidence type="ECO:0000256" key="10">
    <source>
        <dbReference type="ARBA" id="ARBA00023242"/>
    </source>
</evidence>
<dbReference type="FunFam" id="3.30.160.60:FF:000912">
    <property type="entry name" value="Zinc finger protein 660"/>
    <property type="match status" value="2"/>
</dbReference>
<dbReference type="PROSITE" id="PS50157">
    <property type="entry name" value="ZINC_FINGER_C2H2_2"/>
    <property type="match status" value="6"/>
</dbReference>
<evidence type="ECO:0000256" key="8">
    <source>
        <dbReference type="ARBA" id="ARBA00023125"/>
    </source>
</evidence>
<feature type="domain" description="C2H2-type" evidence="13">
    <location>
        <begin position="306"/>
        <end position="332"/>
    </location>
</feature>
<dbReference type="GO" id="GO:0008270">
    <property type="term" value="F:zinc ion binding"/>
    <property type="evidence" value="ECO:0007669"/>
    <property type="project" value="UniProtKB-KW"/>
</dbReference>
<dbReference type="FunFam" id="3.30.160.60:FF:000508">
    <property type="entry name" value="Myeloid zinc finger 1"/>
    <property type="match status" value="1"/>
</dbReference>
<dbReference type="PROSITE" id="PS00028">
    <property type="entry name" value="ZINC_FINGER_C2H2_1"/>
    <property type="match status" value="4"/>
</dbReference>
<dbReference type="GO" id="GO:0042802">
    <property type="term" value="F:identical protein binding"/>
    <property type="evidence" value="ECO:0007669"/>
    <property type="project" value="UniProtKB-ARBA"/>
</dbReference>
<dbReference type="GO" id="GO:0005667">
    <property type="term" value="C:transcription regulator complex"/>
    <property type="evidence" value="ECO:0007669"/>
    <property type="project" value="TreeGrafter"/>
</dbReference>
<keyword evidence="3" id="KW-0479">Metal-binding</keyword>
<dbReference type="GO" id="GO:0031519">
    <property type="term" value="C:PcG protein complex"/>
    <property type="evidence" value="ECO:0007669"/>
    <property type="project" value="TreeGrafter"/>
</dbReference>
<keyword evidence="9" id="KW-0804">Transcription</keyword>
<feature type="compositionally biased region" description="Basic residues" evidence="12">
    <location>
        <begin position="167"/>
        <end position="178"/>
    </location>
</feature>
<dbReference type="Proteomes" id="UP000694548">
    <property type="component" value="Unassembled WGS sequence"/>
</dbReference>
<keyword evidence="4" id="KW-0677">Repeat</keyword>
<dbReference type="Ensembl" id="ENSNFUT00015042755.1">
    <property type="protein sequence ID" value="ENSNFUP00015040994.1"/>
    <property type="gene ID" value="ENSNFUG00015019657.1"/>
</dbReference>
<keyword evidence="10" id="KW-0539">Nucleus</keyword>
<dbReference type="SUPFAM" id="SSF57667">
    <property type="entry name" value="beta-beta-alpha zinc fingers"/>
    <property type="match status" value="4"/>
</dbReference>
<evidence type="ECO:0000256" key="5">
    <source>
        <dbReference type="ARBA" id="ARBA00022771"/>
    </source>
</evidence>
<dbReference type="Pfam" id="PF13912">
    <property type="entry name" value="zf-C2H2_6"/>
    <property type="match status" value="1"/>
</dbReference>
<feature type="domain" description="C2H2-type" evidence="13">
    <location>
        <begin position="278"/>
        <end position="305"/>
    </location>
</feature>
<dbReference type="PANTHER" id="PTHR14003:SF23">
    <property type="entry name" value="ZINC FINGER PROTEIN 143"/>
    <property type="match status" value="1"/>
</dbReference>
<evidence type="ECO:0000313" key="15">
    <source>
        <dbReference type="Proteomes" id="UP000694548"/>
    </source>
</evidence>
<evidence type="ECO:0000256" key="3">
    <source>
        <dbReference type="ARBA" id="ARBA00022723"/>
    </source>
</evidence>
<evidence type="ECO:0000313" key="14">
    <source>
        <dbReference type="Ensembl" id="ENSNFUP00015040994.1"/>
    </source>
</evidence>
<protein>
    <recommendedName>
        <fullName evidence="13">C2H2-type domain-containing protein</fullName>
    </recommendedName>
</protein>
<evidence type="ECO:0000256" key="11">
    <source>
        <dbReference type="PROSITE-ProRule" id="PRU00042"/>
    </source>
</evidence>
<keyword evidence="8" id="KW-0238">DNA-binding</keyword>
<dbReference type="GO" id="GO:0000978">
    <property type="term" value="F:RNA polymerase II cis-regulatory region sequence-specific DNA binding"/>
    <property type="evidence" value="ECO:0007669"/>
    <property type="project" value="TreeGrafter"/>
</dbReference>
<evidence type="ECO:0000256" key="6">
    <source>
        <dbReference type="ARBA" id="ARBA00022833"/>
    </source>
</evidence>
<dbReference type="SMART" id="SM00355">
    <property type="entry name" value="ZnF_C2H2"/>
    <property type="match status" value="6"/>
</dbReference>
<reference evidence="14" key="1">
    <citation type="submission" date="2025-08" db="UniProtKB">
        <authorList>
            <consortium name="Ensembl"/>
        </authorList>
    </citation>
    <scope>IDENTIFICATION</scope>
</reference>
<sequence length="359" mass="40869">MSSIQLLKVLVNERLSAAAEEIFEAVKRTLTGYDEEIQRQRRMLQKISNQDDHSGVWAVDFSDHQQEEEQSEPVWSSKIHQDPPKQTMSSLKEQHEELEESSTIKFIFMPSHGKDNQSNEPKAEEEEGDPQPSTSKQQDWTKGDDGTSTSCSKADSEEEWSADNGKKSQKKKKRKKGPRLPLAPKLFPTKKNKPLICCKVCGKSFHTRIPLVNHTQAHPKDVCGVFCGKCFGTTSALEIHMRIHTGEKPFACELCGNRFSEKGSLNKHMKVHTGEKPFACELCGNRFSEKGSLNKHMKVHTGEKPFACSECGKSFKSRPNLQHRSMHTGEKRHRCEVCGKVFHRKTYVRLHMKIHTTKK</sequence>
<keyword evidence="6" id="KW-0862">Zinc</keyword>
<evidence type="ECO:0000256" key="4">
    <source>
        <dbReference type="ARBA" id="ARBA00022737"/>
    </source>
</evidence>
<keyword evidence="15" id="KW-1185">Reference proteome</keyword>
<name>A0A8C6VUJ6_NOTFU</name>
<evidence type="ECO:0000256" key="2">
    <source>
        <dbReference type="ARBA" id="ARBA00006991"/>
    </source>
</evidence>